<evidence type="ECO:0000256" key="14">
    <source>
        <dbReference type="ARBA" id="ARBA00023163"/>
    </source>
</evidence>
<feature type="compositionally biased region" description="Basic and acidic residues" evidence="17">
    <location>
        <begin position="295"/>
        <end position="304"/>
    </location>
</feature>
<feature type="region of interest" description="Disordered" evidence="17">
    <location>
        <begin position="1000"/>
        <end position="1099"/>
    </location>
</feature>
<feature type="compositionally biased region" description="Basic and acidic residues" evidence="17">
    <location>
        <begin position="936"/>
        <end position="960"/>
    </location>
</feature>
<feature type="compositionally biased region" description="Basic and acidic residues" evidence="17">
    <location>
        <begin position="1030"/>
        <end position="1068"/>
    </location>
</feature>
<feature type="compositionally biased region" description="Pro residues" evidence="17">
    <location>
        <begin position="1325"/>
        <end position="1338"/>
    </location>
</feature>
<sequence length="1769" mass="195260">MVSGEKVWDPLHAGLIQSRLSEQHLTAGLTPLCKITHGAVKDTACQQSRRLSPLSSPSLPLVAADTLQPVQDSSHLPVNLCGSSQIEGFYKQVPCLGGASHSEEEEEEGEQVEMKGKRRVGRGEAVMEDRLEDMADGPKNAKITLSFPLSAAPLPASLTSPNHCRSSSSSSPSPHRRRPSSKSSDEGSLWKLDATMDVKHRPFKPPRHDSSPSSSPSSSSSPMTVHALSRKDIKSPPPLKCSKLNSDTQFHRSPPRSYGGDGWDERHRVTNGTASPSQTAQILFSLGTSAYQRGGDTERREKRPAGKVGSPHGPSLHPPPLHLPPPLPPPPPPPSEDLTAPPHSSSYPPTASLKPELICGVCHRLFSSASSLTVHMRLHRGSRALSCRFCGKVFIHSKRLQSHESSCRVPGLPSNSLGPPSLTVKPKQEPLEEGEVRVEGGVIVGQSEIGKARQGKKARSLLARIQGDDAAAAELLAGDEHHFVKVVDGNVIYFCSVCERSYMTLSSLKRHSNVHSWRRKYPCHFCDKVFALAEYRTKHEVWHTGERRYQCIFCWDAFATYYNLKTHQKTIHGINPSLISSEKTANGGYKQKANALKLYRLLPMRSQKRPYKTYSDSLHNGLLMPPIESPSLSLPGLGCTLGPEELQSLISGAHPQSVKPDPDDFPNGFPVSVSEHGDLSELTALPQSDMPQVRKHESEALDLEQGRGSFKLSSSSKTKTPKSDRGSETSMPSVITYGHTKPSVIVHGTAVSSSVIVHSNQVTSGSEKSPVSSPSPETSSSSHKTIPRSFKRQRDSAESHRKRSRDSSEDDSRGRQGAETGRLFHKSRKSHSKSDMSNSKSLSASVGSQVKEAGPLCQITVRIGEEAMVKRSISETDLRRDKSHSPPKAKRGETVRDAKDTRHSHHHHHKHRPHRRVEEEEGGDCEEEEEEEEEAEQKSSKSPDEVREYYFRREVRHQESDHDEEDNLWRPYYSYKPKKKAQAHLQRVKSWQRKLKFKRSIRLKRRTDRVTNCASKETENSQDEEDDGGREEAEQVSKSNRDMGERKKKDAPLKEKNKEAEEKVKAARQEVCTPPLHSPKPPTSTSVAPTGIKRRPWTNGNAAECGTCGRWFSSPRKRDKHELSHLLEFVCLFCRATFPSRDKLEDHQRAQHPKPAEAPSVPPKEELGEQVEPVPEIANEEKGAQIGRNSSPSRLSRRALSRHTCPQCHKVCKTSSALTRHIRRHELSSSPEREKEDKVSSPKKTVVSSRDLETEKGPSALSVSVISYLTPDPPSSADCVASRQREDHLTEPTHEHQMSESGDKPELTHPVLEREPSPLLADPPLESPNPTKFPPAPPSTLQSVLVMNGPECLDYRTPSKKSLDSQIHRIPSPVHIVASSNTSQNVPTTSQTRITTAAAPPVSMTTALSSEGGFMKRDGVIMDRERQGGSGIFRHVGYEEPPRVQDLRVQSLSRSPSPDEAQDLTMSSILAREREIERQRETERERDRQKEMVKEREKEIEKSHHISRHAQQDQISLLVPKEEPLSPVPSPQHIPTHPTMNGSSSHRHTPKSPCRSPSTIGLIARQVHSSSQGLDRHPLPTGAAGAGDRPSAHALLLPRAPQPPEPEHHDTVSSRDGDATPVGYHSHNYPMSLIVPESYHPGKKQEENLLMSSYPAGALPFGPLGKMMVPSGADLAKLPFYPDPYQLLYGPQLLAYPYNLAALPVTLNMMAPGGDKVEPLPFLPAIFNYAATAGPYMGVAPRPLVSNPGLYSSSSSGGSSKKPRDSSKP</sequence>
<feature type="compositionally biased region" description="Acidic residues" evidence="17">
    <location>
        <begin position="919"/>
        <end position="935"/>
    </location>
</feature>
<feature type="compositionally biased region" description="Low complexity" evidence="17">
    <location>
        <begin position="211"/>
        <end position="222"/>
    </location>
</feature>
<keyword evidence="11" id="KW-0832">Ubl conjugation</keyword>
<feature type="domain" description="C2H2-type" evidence="18">
    <location>
        <begin position="1203"/>
        <end position="1230"/>
    </location>
</feature>
<comment type="caution">
    <text evidence="19">The sequence shown here is derived from an EMBL/GenBank/DDBJ whole genome shotgun (WGS) entry which is preliminary data.</text>
</comment>
<dbReference type="InterPro" id="IPR050331">
    <property type="entry name" value="Zinc_finger"/>
</dbReference>
<evidence type="ECO:0000259" key="18">
    <source>
        <dbReference type="PROSITE" id="PS50157"/>
    </source>
</evidence>
<evidence type="ECO:0000256" key="17">
    <source>
        <dbReference type="SAM" id="MobiDB-lite"/>
    </source>
</evidence>
<keyword evidence="8" id="KW-0677">Repeat</keyword>
<dbReference type="InterPro" id="IPR013087">
    <property type="entry name" value="Znf_C2H2_type"/>
</dbReference>
<dbReference type="Proteomes" id="UP001346869">
    <property type="component" value="Unassembled WGS sequence"/>
</dbReference>
<feature type="compositionally biased region" description="Basic and acidic residues" evidence="17">
    <location>
        <begin position="194"/>
        <end position="210"/>
    </location>
</feature>
<evidence type="ECO:0000256" key="3">
    <source>
        <dbReference type="ARBA" id="ARBA00022454"/>
    </source>
</evidence>
<keyword evidence="14" id="KW-0804">Transcription</keyword>
<dbReference type="Gene3D" id="3.30.160.60">
    <property type="entry name" value="Classic Zinc Finger"/>
    <property type="match status" value="5"/>
</dbReference>
<dbReference type="PROSITE" id="PS00028">
    <property type="entry name" value="ZINC_FINGER_C2H2_1"/>
    <property type="match status" value="7"/>
</dbReference>
<evidence type="ECO:0000256" key="16">
    <source>
        <dbReference type="PROSITE-ProRule" id="PRU00042"/>
    </source>
</evidence>
<keyword evidence="3" id="KW-0158">Chromosome</keyword>
<feature type="compositionally biased region" description="Low complexity" evidence="17">
    <location>
        <begin position="762"/>
        <end position="782"/>
    </location>
</feature>
<organism evidence="19 20">
    <name type="scientific">Eleginops maclovinus</name>
    <name type="common">Patagonian blennie</name>
    <name type="synonym">Eleginus maclovinus</name>
    <dbReference type="NCBI Taxonomy" id="56733"/>
    <lineage>
        <taxon>Eukaryota</taxon>
        <taxon>Metazoa</taxon>
        <taxon>Chordata</taxon>
        <taxon>Craniata</taxon>
        <taxon>Vertebrata</taxon>
        <taxon>Euteleostomi</taxon>
        <taxon>Actinopterygii</taxon>
        <taxon>Neopterygii</taxon>
        <taxon>Teleostei</taxon>
        <taxon>Neoteleostei</taxon>
        <taxon>Acanthomorphata</taxon>
        <taxon>Eupercaria</taxon>
        <taxon>Perciformes</taxon>
        <taxon>Notothenioidei</taxon>
        <taxon>Eleginopidae</taxon>
        <taxon>Eleginops</taxon>
    </lineage>
</organism>
<evidence type="ECO:0000256" key="13">
    <source>
        <dbReference type="ARBA" id="ARBA00023125"/>
    </source>
</evidence>
<feature type="domain" description="C2H2-type" evidence="18">
    <location>
        <begin position="357"/>
        <end position="384"/>
    </location>
</feature>
<name>A0AAN7WQU2_ELEMC</name>
<comment type="subcellular location">
    <subcellularLocation>
        <location evidence="2">Chromosome</location>
    </subcellularLocation>
    <subcellularLocation>
        <location evidence="1">Nucleus</location>
    </subcellularLocation>
</comment>
<feature type="compositionally biased region" description="Basic residues" evidence="17">
    <location>
        <begin position="902"/>
        <end position="915"/>
    </location>
</feature>
<dbReference type="SMART" id="SM00355">
    <property type="entry name" value="ZnF_C2H2"/>
    <property type="match status" value="8"/>
</dbReference>
<feature type="compositionally biased region" description="Basic and acidic residues" evidence="17">
    <location>
        <begin position="1471"/>
        <end position="1504"/>
    </location>
</feature>
<evidence type="ECO:0000256" key="1">
    <source>
        <dbReference type="ARBA" id="ARBA00004123"/>
    </source>
</evidence>
<feature type="domain" description="C2H2-type" evidence="18">
    <location>
        <begin position="549"/>
        <end position="572"/>
    </location>
</feature>
<feature type="compositionally biased region" description="Low complexity" evidence="17">
    <location>
        <begin position="160"/>
        <end position="173"/>
    </location>
</feature>
<feature type="region of interest" description="Disordered" evidence="17">
    <location>
        <begin position="760"/>
        <end position="969"/>
    </location>
</feature>
<gene>
    <name evidence="19" type="ORF">PBY51_005979</name>
</gene>
<feature type="compositionally biased region" description="Acidic residues" evidence="17">
    <location>
        <begin position="1020"/>
        <end position="1029"/>
    </location>
</feature>
<feature type="domain" description="C2H2-type" evidence="18">
    <location>
        <begin position="1129"/>
        <end position="1157"/>
    </location>
</feature>
<evidence type="ECO:0000256" key="4">
    <source>
        <dbReference type="ARBA" id="ARBA00022491"/>
    </source>
</evidence>
<evidence type="ECO:0000256" key="11">
    <source>
        <dbReference type="ARBA" id="ARBA00022843"/>
    </source>
</evidence>
<feature type="compositionally biased region" description="Basic and acidic residues" evidence="17">
    <location>
        <begin position="792"/>
        <end position="816"/>
    </location>
</feature>
<dbReference type="SUPFAM" id="SSF57667">
    <property type="entry name" value="beta-beta-alpha zinc fingers"/>
    <property type="match status" value="3"/>
</dbReference>
<evidence type="ECO:0000256" key="15">
    <source>
        <dbReference type="ARBA" id="ARBA00023242"/>
    </source>
</evidence>
<evidence type="ECO:0000256" key="8">
    <source>
        <dbReference type="ARBA" id="ARBA00022737"/>
    </source>
</evidence>
<accession>A0AAN7WQU2</accession>
<evidence type="ECO:0000256" key="7">
    <source>
        <dbReference type="ARBA" id="ARBA00022723"/>
    </source>
</evidence>
<feature type="compositionally biased region" description="Low complexity" evidence="17">
    <location>
        <begin position="709"/>
        <end position="718"/>
    </location>
</feature>
<proteinExistence type="predicted"/>
<dbReference type="GO" id="GO:0005694">
    <property type="term" value="C:chromosome"/>
    <property type="evidence" value="ECO:0007669"/>
    <property type="project" value="UniProtKB-SubCell"/>
</dbReference>
<feature type="compositionally biased region" description="Basic and acidic residues" evidence="17">
    <location>
        <begin position="1225"/>
        <end position="1240"/>
    </location>
</feature>
<dbReference type="PANTHER" id="PTHR16515">
    <property type="entry name" value="PR DOMAIN ZINC FINGER PROTEIN"/>
    <property type="match status" value="1"/>
</dbReference>
<keyword evidence="10" id="KW-0862">Zinc</keyword>
<feature type="compositionally biased region" description="Basic and acidic residues" evidence="17">
    <location>
        <begin position="1283"/>
        <end position="1316"/>
    </location>
</feature>
<evidence type="ECO:0000256" key="6">
    <source>
        <dbReference type="ARBA" id="ARBA00022553"/>
    </source>
</evidence>
<evidence type="ECO:0000256" key="9">
    <source>
        <dbReference type="ARBA" id="ARBA00022771"/>
    </source>
</evidence>
<feature type="compositionally biased region" description="Low complexity" evidence="17">
    <location>
        <begin position="835"/>
        <end position="845"/>
    </location>
</feature>
<feature type="region of interest" description="Disordered" evidence="17">
    <location>
        <begin position="405"/>
        <end position="431"/>
    </location>
</feature>
<feature type="region of interest" description="Disordered" evidence="17">
    <location>
        <begin position="100"/>
        <end position="124"/>
    </location>
</feature>
<dbReference type="GO" id="GO:0005634">
    <property type="term" value="C:nucleus"/>
    <property type="evidence" value="ECO:0007669"/>
    <property type="project" value="UniProtKB-SubCell"/>
</dbReference>
<dbReference type="FunFam" id="3.30.160.60:FF:000437">
    <property type="entry name" value="zinc finger and BTB domain-containing protein 38"/>
    <property type="match status" value="1"/>
</dbReference>
<dbReference type="FunFam" id="3.30.160.60:FF:000235">
    <property type="entry name" value="Zinc finger and BTB domain containing 38"/>
    <property type="match status" value="1"/>
</dbReference>
<feature type="compositionally biased region" description="Low complexity" evidence="17">
    <location>
        <begin position="410"/>
        <end position="422"/>
    </location>
</feature>
<reference evidence="19 20" key="1">
    <citation type="journal article" date="2023" name="Genes (Basel)">
        <title>Chromosome-Level Genome Assembly and Circadian Gene Repertoire of the Patagonia Blennie Eleginops maclovinus-The Closest Ancestral Proxy of Antarctic Cryonotothenioids.</title>
        <authorList>
            <person name="Cheng C.C."/>
            <person name="Rivera-Colon A.G."/>
            <person name="Minhas B.F."/>
            <person name="Wilson L."/>
            <person name="Rayamajhi N."/>
            <person name="Vargas-Chacoff L."/>
            <person name="Catchen J.M."/>
        </authorList>
    </citation>
    <scope>NUCLEOTIDE SEQUENCE [LARGE SCALE GENOMIC DNA]</scope>
    <source>
        <strain evidence="19">JMC-PN-2008</strain>
    </source>
</reference>
<feature type="compositionally biased region" description="Basic and acidic residues" evidence="17">
    <location>
        <begin position="863"/>
        <end position="901"/>
    </location>
</feature>
<evidence type="ECO:0000256" key="2">
    <source>
        <dbReference type="ARBA" id="ARBA00004286"/>
    </source>
</evidence>
<dbReference type="GO" id="GO:0008270">
    <property type="term" value="F:zinc ion binding"/>
    <property type="evidence" value="ECO:0007669"/>
    <property type="project" value="UniProtKB-KW"/>
</dbReference>
<feature type="region of interest" description="Disordered" evidence="17">
    <location>
        <begin position="1750"/>
        <end position="1769"/>
    </location>
</feature>
<keyword evidence="5" id="KW-1017">Isopeptide bond</keyword>
<feature type="region of interest" description="Disordered" evidence="17">
    <location>
        <begin position="653"/>
        <end position="736"/>
    </location>
</feature>
<feature type="compositionally biased region" description="Basic and acidic residues" evidence="17">
    <location>
        <begin position="1605"/>
        <end position="1618"/>
    </location>
</feature>
<evidence type="ECO:0000256" key="5">
    <source>
        <dbReference type="ARBA" id="ARBA00022499"/>
    </source>
</evidence>
<feature type="domain" description="C2H2-type" evidence="18">
    <location>
        <begin position="521"/>
        <end position="548"/>
    </location>
</feature>
<evidence type="ECO:0000313" key="20">
    <source>
        <dbReference type="Proteomes" id="UP001346869"/>
    </source>
</evidence>
<keyword evidence="9 16" id="KW-0863">Zinc-finger</keyword>
<keyword evidence="15" id="KW-0539">Nucleus</keyword>
<evidence type="ECO:0000313" key="19">
    <source>
        <dbReference type="EMBL" id="KAK5848357.1"/>
    </source>
</evidence>
<keyword evidence="13" id="KW-0238">DNA-binding</keyword>
<feature type="region of interest" description="Disordered" evidence="17">
    <location>
        <begin position="1447"/>
        <end position="1625"/>
    </location>
</feature>
<dbReference type="InterPro" id="IPR036236">
    <property type="entry name" value="Znf_C2H2_sf"/>
</dbReference>
<evidence type="ECO:0000256" key="12">
    <source>
        <dbReference type="ARBA" id="ARBA00023015"/>
    </source>
</evidence>
<dbReference type="GO" id="GO:0006355">
    <property type="term" value="P:regulation of DNA-templated transcription"/>
    <property type="evidence" value="ECO:0007669"/>
    <property type="project" value="UniProtKB-ARBA"/>
</dbReference>
<dbReference type="PANTHER" id="PTHR16515:SF49">
    <property type="entry name" value="GASTRULA ZINC FINGER PROTEIN XLCGF49.1-LIKE-RELATED"/>
    <property type="match status" value="1"/>
</dbReference>
<feature type="domain" description="C2H2-type" evidence="18">
    <location>
        <begin position="493"/>
        <end position="520"/>
    </location>
</feature>
<feature type="compositionally biased region" description="Pro residues" evidence="17">
    <location>
        <begin position="316"/>
        <end position="335"/>
    </location>
</feature>
<keyword evidence="7" id="KW-0479">Metal-binding</keyword>
<evidence type="ECO:0000256" key="10">
    <source>
        <dbReference type="ARBA" id="ARBA00022833"/>
    </source>
</evidence>
<keyword evidence="20" id="KW-1185">Reference proteome</keyword>
<keyword evidence="12" id="KW-0805">Transcription regulation</keyword>
<feature type="compositionally biased region" description="Polar residues" evidence="17">
    <location>
        <begin position="270"/>
        <end position="291"/>
    </location>
</feature>
<feature type="region of interest" description="Disordered" evidence="17">
    <location>
        <begin position="154"/>
        <end position="350"/>
    </location>
</feature>
<dbReference type="GO" id="GO:0003677">
    <property type="term" value="F:DNA binding"/>
    <property type="evidence" value="ECO:0007669"/>
    <property type="project" value="UniProtKB-KW"/>
</dbReference>
<dbReference type="Pfam" id="PF00096">
    <property type="entry name" value="zf-C2H2"/>
    <property type="match status" value="2"/>
</dbReference>
<dbReference type="EMBL" id="JAUZQC010000025">
    <property type="protein sequence ID" value="KAK5848357.1"/>
    <property type="molecule type" value="Genomic_DNA"/>
</dbReference>
<protein>
    <recommendedName>
        <fullName evidence="18">C2H2-type domain-containing protein</fullName>
    </recommendedName>
</protein>
<feature type="compositionally biased region" description="Low complexity" evidence="17">
    <location>
        <begin position="1750"/>
        <end position="1760"/>
    </location>
</feature>
<reference evidence="19 20" key="2">
    <citation type="journal article" date="2023" name="Mol. Biol. Evol.">
        <title>Genomics of Secondarily Temperate Adaptation in the Only Non-Antarctic Icefish.</title>
        <authorList>
            <person name="Rivera-Colon A.G."/>
            <person name="Rayamajhi N."/>
            <person name="Minhas B.F."/>
            <person name="Madrigal G."/>
            <person name="Bilyk K.T."/>
            <person name="Yoon V."/>
            <person name="Hune M."/>
            <person name="Gregory S."/>
            <person name="Cheng C.H.C."/>
            <person name="Catchen J.M."/>
        </authorList>
    </citation>
    <scope>NUCLEOTIDE SEQUENCE [LARGE SCALE GENOMIC DNA]</scope>
    <source>
        <strain evidence="19">JMC-PN-2008</strain>
    </source>
</reference>
<dbReference type="PROSITE" id="PS50157">
    <property type="entry name" value="ZINC_FINGER_C2H2_2"/>
    <property type="match status" value="6"/>
</dbReference>
<feature type="region of interest" description="Disordered" evidence="17">
    <location>
        <begin position="1144"/>
        <end position="1342"/>
    </location>
</feature>
<keyword evidence="6" id="KW-0597">Phosphoprotein</keyword>
<keyword evidence="4" id="KW-0678">Repressor</keyword>